<reference evidence="1" key="1">
    <citation type="submission" date="2022-06" db="EMBL/GenBank/DDBJ databases">
        <authorList>
            <person name="Andreotti S."/>
            <person name="Wyler E."/>
        </authorList>
    </citation>
    <scope>NUCLEOTIDE SEQUENCE</scope>
</reference>
<dbReference type="Pfam" id="PF08584">
    <property type="entry name" value="Ribonuc_P_40"/>
    <property type="match status" value="1"/>
</dbReference>
<gene>
    <name evidence="1" type="primary">Rpp40</name>
    <name evidence="1" type="ORF">PHOROB_LOCUS10748</name>
</gene>
<dbReference type="EMBL" id="CALSGD010001466">
    <property type="protein sequence ID" value="CAH6802611.1"/>
    <property type="molecule type" value="Genomic_DNA"/>
</dbReference>
<organism evidence="1 2">
    <name type="scientific">Phodopus roborovskii</name>
    <name type="common">Roborovski's desert hamster</name>
    <name type="synonym">Cricetulus roborovskii</name>
    <dbReference type="NCBI Taxonomy" id="109678"/>
    <lineage>
        <taxon>Eukaryota</taxon>
        <taxon>Metazoa</taxon>
        <taxon>Chordata</taxon>
        <taxon>Craniata</taxon>
        <taxon>Vertebrata</taxon>
        <taxon>Euteleostomi</taxon>
        <taxon>Mammalia</taxon>
        <taxon>Eutheria</taxon>
        <taxon>Euarchontoglires</taxon>
        <taxon>Glires</taxon>
        <taxon>Rodentia</taxon>
        <taxon>Myomorpha</taxon>
        <taxon>Muroidea</taxon>
        <taxon>Cricetidae</taxon>
        <taxon>Cricetinae</taxon>
        <taxon>Phodopus</taxon>
    </lineage>
</organism>
<protein>
    <submittedName>
        <fullName evidence="1">Rpp40 protein</fullName>
    </submittedName>
</protein>
<proteinExistence type="predicted"/>
<dbReference type="AlphaFoldDB" id="A0AAU9ZQU6"/>
<dbReference type="GO" id="GO:0004526">
    <property type="term" value="F:ribonuclease P activity"/>
    <property type="evidence" value="ECO:0007669"/>
    <property type="project" value="TreeGrafter"/>
</dbReference>
<dbReference type="InterPro" id="IPR013893">
    <property type="entry name" value="RNase_P_Rpp40"/>
</dbReference>
<name>A0AAU9ZQU6_PHORO</name>
<evidence type="ECO:0000313" key="1">
    <source>
        <dbReference type="EMBL" id="CAH6802611.1"/>
    </source>
</evidence>
<sequence>MATLRRLQEPSRHLLVCEKSNFGHKKSRHKHLVETHYHNYRVSFFIPECGLLPKELKSLVMEIGPYYSVKNLPLYELVTREFIHTFVKKGKLILSLDKDTYEETGLQGHPSQYSGRKTMKFIISIDLMDLSVNLDSKKYERITWSFKEKKPLKFDFLLAWHHAGAEESPMMSYFSKYQIQEHQPKVALNTVRELQCPVLQGSSLAGEPEEACSALELFDWLGAVFCNADLNNQSYNFISTYCCPQPSTVIAQACLCTITGFIMSEKIHVLLEQLCHYFDEPKLAPWLTLSVQGFADSPVSWRENEHGFQKGGEHLYSFVVFNNQDYWLQMAVGAHDDCPP</sequence>
<dbReference type="PANTHER" id="PTHR15396:SF1">
    <property type="entry name" value="RIBONUCLEASE P PROTEIN SUBUNIT P40"/>
    <property type="match status" value="1"/>
</dbReference>
<dbReference type="GO" id="GO:0000447">
    <property type="term" value="P:endonucleolytic cleavage in ITS1 to separate SSU-rRNA from 5.8S rRNA and LSU-rRNA from tricistronic rRNA transcript (SSU-rRNA, 5.8S rRNA, LSU-rRNA)"/>
    <property type="evidence" value="ECO:0007669"/>
    <property type="project" value="TreeGrafter"/>
</dbReference>
<dbReference type="GO" id="GO:0001682">
    <property type="term" value="P:tRNA 5'-leader removal"/>
    <property type="evidence" value="ECO:0007669"/>
    <property type="project" value="InterPro"/>
</dbReference>
<keyword evidence="2" id="KW-1185">Reference proteome</keyword>
<dbReference type="GO" id="GO:0030681">
    <property type="term" value="C:multimeric ribonuclease P complex"/>
    <property type="evidence" value="ECO:0007669"/>
    <property type="project" value="TreeGrafter"/>
</dbReference>
<dbReference type="GO" id="GO:0000171">
    <property type="term" value="F:ribonuclease MRP activity"/>
    <property type="evidence" value="ECO:0007669"/>
    <property type="project" value="TreeGrafter"/>
</dbReference>
<accession>A0AAU9ZQU6</accession>
<dbReference type="GO" id="GO:0000172">
    <property type="term" value="C:ribonuclease MRP complex"/>
    <property type="evidence" value="ECO:0007669"/>
    <property type="project" value="TreeGrafter"/>
</dbReference>
<dbReference type="Proteomes" id="UP001152836">
    <property type="component" value="Unassembled WGS sequence"/>
</dbReference>
<dbReference type="PANTHER" id="PTHR15396">
    <property type="entry name" value="RIBONUCLEASE P PROTEIN SUBUNIT P40"/>
    <property type="match status" value="1"/>
</dbReference>
<comment type="caution">
    <text evidence="1">The sequence shown here is derived from an EMBL/GenBank/DDBJ whole genome shotgun (WGS) entry which is preliminary data.</text>
</comment>
<evidence type="ECO:0000313" key="2">
    <source>
        <dbReference type="Proteomes" id="UP001152836"/>
    </source>
</evidence>